<accession>A0A1X9VNN5</accession>
<sequence>MSVSELYEQFLKDLVKKGINFDKDVVDQLSKTNQNIKTREFARNILEKNNRKTFSKFLESDNVNGMLWAPTQVGKSEATLHFMLECFENNVPVIVSTDNKTDQCEQLYYRTLMALDGKDIELFKVTDKKLEKRLGECLEARKNFVIFCLDNTSQVEKTLKVFKDLFVNDKLDDISKVALFHHEGDIITKDPDPDNIQSNQAQSHKMWLELIKTFKRFTDIYLKRIIVTATPENCCMLYDINAVDVMCIEVPSNYVGYKNIEYCELPEDVDGVLRKEVRRIKTEKKGEIILYCVDRKIASGQDVVLARLSEHLKCTVSTYNGNGISVIFRGKKVYTMFKKELQDLSLVYQCDDSLKQVWVKKLTIRKFYKLCKIVGEFCVVTIGKDLIARGISYVGEDQCDPLTALL</sequence>
<protein>
    <submittedName>
        <fullName evidence="1">Uncharacterized protein</fullName>
    </submittedName>
</protein>
<name>A0A1X9VNN5_9VIRU</name>
<reference evidence="1" key="1">
    <citation type="journal article" date="2017" name="ISME J.">
        <title>Genomic exploration of individual giant ocean viruses.</title>
        <authorList>
            <person name="Wilson W.H."/>
            <person name="Gilg I.C."/>
            <person name="Moniruzzaman M."/>
            <person name="Field E.K."/>
            <person name="Koren S."/>
            <person name="LeCleir G.R."/>
            <person name="Martinez Martinez J."/>
            <person name="Poulton N.J."/>
            <person name="Swan B.K."/>
            <person name="Stepanauskas R."/>
            <person name="Wilhelm S.W."/>
        </authorList>
    </citation>
    <scope>NUCLEOTIDE SEQUENCE</scope>
</reference>
<proteinExistence type="predicted"/>
<organism evidence="1">
    <name type="scientific">Mimivirus AB-566-O17</name>
    <dbReference type="NCBI Taxonomy" id="1988039"/>
    <lineage>
        <taxon>Viruses</taxon>
        <taxon>Varidnaviria</taxon>
        <taxon>Bamfordvirae</taxon>
        <taxon>Nucleocytoviricota</taxon>
        <taxon>Megaviricetes</taxon>
        <taxon>Imitervirales</taxon>
        <taxon>Mimiviridae</taxon>
        <taxon>Megamimivirinae</taxon>
        <taxon>Mimivirus</taxon>
    </lineage>
</organism>
<evidence type="ECO:0000313" key="1">
    <source>
        <dbReference type="EMBL" id="ARR74943.1"/>
    </source>
</evidence>
<gene>
    <name evidence="1" type="ORF">SAGO17_0023</name>
</gene>
<dbReference type="EMBL" id="KY565517">
    <property type="protein sequence ID" value="ARR74943.1"/>
    <property type="molecule type" value="Genomic_DNA"/>
</dbReference>